<organism evidence="2 3">
    <name type="scientific">Paracoccus onubensis</name>
    <dbReference type="NCBI Taxonomy" id="1675788"/>
    <lineage>
        <taxon>Bacteria</taxon>
        <taxon>Pseudomonadati</taxon>
        <taxon>Pseudomonadota</taxon>
        <taxon>Alphaproteobacteria</taxon>
        <taxon>Rhodobacterales</taxon>
        <taxon>Paracoccaceae</taxon>
        <taxon>Paracoccus</taxon>
    </lineage>
</organism>
<name>A0A418SN95_9RHOB</name>
<proteinExistence type="predicted"/>
<dbReference type="Proteomes" id="UP000284202">
    <property type="component" value="Unassembled WGS sequence"/>
</dbReference>
<feature type="region of interest" description="Disordered" evidence="1">
    <location>
        <begin position="1"/>
        <end position="23"/>
    </location>
</feature>
<gene>
    <name evidence="2" type="ORF">D3P04_20055</name>
</gene>
<dbReference type="EMBL" id="QZCG01000016">
    <property type="protein sequence ID" value="RJE82424.1"/>
    <property type="molecule type" value="Genomic_DNA"/>
</dbReference>
<protein>
    <submittedName>
        <fullName evidence="2">Uncharacterized protein</fullName>
    </submittedName>
</protein>
<evidence type="ECO:0000313" key="3">
    <source>
        <dbReference type="Proteomes" id="UP000284202"/>
    </source>
</evidence>
<accession>A0A418SN95</accession>
<sequence>MAGLPQSRPVLSETEGARSCKGDGLMSFPRWGTSVFPKAGLRAILSLADPTRSLWAGKCESRGETPKLE</sequence>
<evidence type="ECO:0000313" key="2">
    <source>
        <dbReference type="EMBL" id="RJE82424.1"/>
    </source>
</evidence>
<keyword evidence="3" id="KW-1185">Reference proteome</keyword>
<reference evidence="3" key="1">
    <citation type="submission" date="2018-09" db="EMBL/GenBank/DDBJ databases">
        <title>Acidovorax cavernicola nov. sp. isolated from Gruta de las Maravillas (Aracena, Spain).</title>
        <authorList>
            <person name="Jurado V."/>
            <person name="Gutierrez-Patricio S."/>
            <person name="Gonzalez-Pimentel J.L."/>
            <person name="Miller A.Z."/>
            <person name="Laiz L."/>
            <person name="Saiz-Jimenez C."/>
        </authorList>
    </citation>
    <scope>NUCLEOTIDE SEQUENCE [LARGE SCALE GENOMIC DNA]</scope>
    <source>
        <strain evidence="3">1011MAR3C25</strain>
    </source>
</reference>
<comment type="caution">
    <text evidence="2">The sequence shown here is derived from an EMBL/GenBank/DDBJ whole genome shotgun (WGS) entry which is preliminary data.</text>
</comment>
<evidence type="ECO:0000256" key="1">
    <source>
        <dbReference type="SAM" id="MobiDB-lite"/>
    </source>
</evidence>
<dbReference type="AlphaFoldDB" id="A0A418SN95"/>